<dbReference type="PANTHER" id="PTHR21077:SF5">
    <property type="entry name" value="CROSSOVER JUNCTION ENDONUCLEASE MMS4"/>
    <property type="match status" value="1"/>
</dbReference>
<keyword evidence="7" id="KW-0378">Hydrolase</keyword>
<dbReference type="GO" id="GO:0048476">
    <property type="term" value="C:Holliday junction resolvase complex"/>
    <property type="evidence" value="ECO:0007669"/>
    <property type="project" value="InterPro"/>
</dbReference>
<dbReference type="InterPro" id="IPR042530">
    <property type="entry name" value="EME1/EME2_C"/>
</dbReference>
<keyword evidence="6" id="KW-0227">DNA damage</keyword>
<evidence type="ECO:0000256" key="6">
    <source>
        <dbReference type="ARBA" id="ARBA00022763"/>
    </source>
</evidence>
<evidence type="ECO:0000313" key="14">
    <source>
        <dbReference type="Proteomes" id="UP000030669"/>
    </source>
</evidence>
<name>S7RSS7_GLOTA</name>
<evidence type="ECO:0000256" key="12">
    <source>
        <dbReference type="ARBA" id="ARBA00023254"/>
    </source>
</evidence>
<dbReference type="GO" id="GO:0006302">
    <property type="term" value="P:double-strand break repair"/>
    <property type="evidence" value="ECO:0007669"/>
    <property type="project" value="TreeGrafter"/>
</dbReference>
<dbReference type="GO" id="GO:0031573">
    <property type="term" value="P:mitotic intra-S DNA damage checkpoint signaling"/>
    <property type="evidence" value="ECO:0007669"/>
    <property type="project" value="TreeGrafter"/>
</dbReference>
<organism evidence="13 14">
    <name type="scientific">Gloeophyllum trabeum (strain ATCC 11539 / FP-39264 / Madison 617)</name>
    <name type="common">Brown rot fungus</name>
    <dbReference type="NCBI Taxonomy" id="670483"/>
    <lineage>
        <taxon>Eukaryota</taxon>
        <taxon>Fungi</taxon>
        <taxon>Dikarya</taxon>
        <taxon>Basidiomycota</taxon>
        <taxon>Agaricomycotina</taxon>
        <taxon>Agaricomycetes</taxon>
        <taxon>Gloeophyllales</taxon>
        <taxon>Gloeophyllaceae</taxon>
        <taxon>Gloeophyllum</taxon>
    </lineage>
</organism>
<evidence type="ECO:0000256" key="4">
    <source>
        <dbReference type="ARBA" id="ARBA00022723"/>
    </source>
</evidence>
<comment type="subcellular location">
    <subcellularLocation>
        <location evidence="2">Nucleus</location>
    </subcellularLocation>
</comment>
<dbReference type="HOGENOM" id="CLU_1610917_0_0_1"/>
<evidence type="ECO:0000256" key="7">
    <source>
        <dbReference type="ARBA" id="ARBA00022801"/>
    </source>
</evidence>
<evidence type="ECO:0000256" key="2">
    <source>
        <dbReference type="ARBA" id="ARBA00004123"/>
    </source>
</evidence>
<evidence type="ECO:0000256" key="11">
    <source>
        <dbReference type="ARBA" id="ARBA00023242"/>
    </source>
</evidence>
<reference evidence="13 14" key="1">
    <citation type="journal article" date="2012" name="Science">
        <title>The Paleozoic origin of enzymatic lignin decomposition reconstructed from 31 fungal genomes.</title>
        <authorList>
            <person name="Floudas D."/>
            <person name="Binder M."/>
            <person name="Riley R."/>
            <person name="Barry K."/>
            <person name="Blanchette R.A."/>
            <person name="Henrissat B."/>
            <person name="Martinez A.T."/>
            <person name="Otillar R."/>
            <person name="Spatafora J.W."/>
            <person name="Yadav J.S."/>
            <person name="Aerts A."/>
            <person name="Benoit I."/>
            <person name="Boyd A."/>
            <person name="Carlson A."/>
            <person name="Copeland A."/>
            <person name="Coutinho P.M."/>
            <person name="de Vries R.P."/>
            <person name="Ferreira P."/>
            <person name="Findley K."/>
            <person name="Foster B."/>
            <person name="Gaskell J."/>
            <person name="Glotzer D."/>
            <person name="Gorecki P."/>
            <person name="Heitman J."/>
            <person name="Hesse C."/>
            <person name="Hori C."/>
            <person name="Igarashi K."/>
            <person name="Jurgens J.A."/>
            <person name="Kallen N."/>
            <person name="Kersten P."/>
            <person name="Kohler A."/>
            <person name="Kuees U."/>
            <person name="Kumar T.K.A."/>
            <person name="Kuo A."/>
            <person name="LaButti K."/>
            <person name="Larrondo L.F."/>
            <person name="Lindquist E."/>
            <person name="Ling A."/>
            <person name="Lombard V."/>
            <person name="Lucas S."/>
            <person name="Lundell T."/>
            <person name="Martin R."/>
            <person name="McLaughlin D.J."/>
            <person name="Morgenstern I."/>
            <person name="Morin E."/>
            <person name="Murat C."/>
            <person name="Nagy L.G."/>
            <person name="Nolan M."/>
            <person name="Ohm R.A."/>
            <person name="Patyshakuliyeva A."/>
            <person name="Rokas A."/>
            <person name="Ruiz-Duenas F.J."/>
            <person name="Sabat G."/>
            <person name="Salamov A."/>
            <person name="Samejima M."/>
            <person name="Schmutz J."/>
            <person name="Slot J.C."/>
            <person name="St John F."/>
            <person name="Stenlid J."/>
            <person name="Sun H."/>
            <person name="Sun S."/>
            <person name="Syed K."/>
            <person name="Tsang A."/>
            <person name="Wiebenga A."/>
            <person name="Young D."/>
            <person name="Pisabarro A."/>
            <person name="Eastwood D.C."/>
            <person name="Martin F."/>
            <person name="Cullen D."/>
            <person name="Grigoriev I.V."/>
            <person name="Hibbett D.S."/>
        </authorList>
    </citation>
    <scope>NUCLEOTIDE SEQUENCE [LARGE SCALE GENOMIC DNA]</scope>
    <source>
        <strain evidence="13 14">ATCC 11539</strain>
    </source>
</reference>
<dbReference type="OrthoDB" id="343092at2759"/>
<keyword evidence="9" id="KW-0233">DNA recombination</keyword>
<evidence type="ECO:0000256" key="5">
    <source>
        <dbReference type="ARBA" id="ARBA00022759"/>
    </source>
</evidence>
<dbReference type="eggNOG" id="ENOG502SGMG">
    <property type="taxonomic scope" value="Eukaryota"/>
</dbReference>
<dbReference type="KEGG" id="gtr:GLOTRDRAFT_110669"/>
<dbReference type="GeneID" id="19299260"/>
<keyword evidence="4" id="KW-0479">Metal-binding</keyword>
<gene>
    <name evidence="13" type="ORF">GLOTRDRAFT_110669</name>
</gene>
<dbReference type="GO" id="GO:0000712">
    <property type="term" value="P:resolution of meiotic recombination intermediates"/>
    <property type="evidence" value="ECO:0007669"/>
    <property type="project" value="TreeGrafter"/>
</dbReference>
<keyword evidence="8" id="KW-0460">Magnesium</keyword>
<sequence length="165" mass="18649">MAKLHSTPRAAADRALLAVEMTHDAFHMYAETSEEIVQRLYDTACDVGHRIHKYLERSHLPFCADIRQPKGKSPAETWEGALASVYRMNAEHAKAIAKSYPTMNSLYRAYEKDPQAGPLLLQHIQVECTADGRKRVKDKLGPALSKRVFTVLYDTDPLRLVVNDK</sequence>
<keyword evidence="5" id="KW-0255">Endonuclease</keyword>
<keyword evidence="14" id="KW-1185">Reference proteome</keyword>
<keyword evidence="10" id="KW-0234">DNA repair</keyword>
<dbReference type="STRING" id="670483.S7RSS7"/>
<dbReference type="GO" id="GO:0031297">
    <property type="term" value="P:replication fork processing"/>
    <property type="evidence" value="ECO:0007669"/>
    <property type="project" value="TreeGrafter"/>
</dbReference>
<keyword evidence="3" id="KW-0540">Nuclease</keyword>
<dbReference type="GO" id="GO:0005634">
    <property type="term" value="C:nucleus"/>
    <property type="evidence" value="ECO:0007669"/>
    <property type="project" value="UniProtKB-SubCell"/>
</dbReference>
<dbReference type="RefSeq" id="XP_007864889.1">
    <property type="nucleotide sequence ID" value="XM_007866698.1"/>
</dbReference>
<accession>S7RSS7</accession>
<dbReference type="AlphaFoldDB" id="S7RSS7"/>
<keyword evidence="12" id="KW-0469">Meiosis</keyword>
<comment type="cofactor">
    <cofactor evidence="1">
        <name>Mg(2+)</name>
        <dbReference type="ChEBI" id="CHEBI:18420"/>
    </cofactor>
</comment>
<dbReference type="Pfam" id="PF21292">
    <property type="entry name" value="EME1-MUS81_C"/>
    <property type="match status" value="1"/>
</dbReference>
<keyword evidence="11" id="KW-0539">Nucleus</keyword>
<evidence type="ECO:0000256" key="1">
    <source>
        <dbReference type="ARBA" id="ARBA00001946"/>
    </source>
</evidence>
<evidence type="ECO:0000313" key="13">
    <source>
        <dbReference type="EMBL" id="EPQ56114.1"/>
    </source>
</evidence>
<dbReference type="PANTHER" id="PTHR21077">
    <property type="entry name" value="EME1 PROTEIN"/>
    <property type="match status" value="1"/>
</dbReference>
<evidence type="ECO:0000256" key="3">
    <source>
        <dbReference type="ARBA" id="ARBA00022722"/>
    </source>
</evidence>
<evidence type="ECO:0000256" key="8">
    <source>
        <dbReference type="ARBA" id="ARBA00022842"/>
    </source>
</evidence>
<dbReference type="Gene3D" id="1.10.150.670">
    <property type="entry name" value="Crossover junction endonuclease EME1, DNA-binding domain"/>
    <property type="match status" value="1"/>
</dbReference>
<evidence type="ECO:0000256" key="10">
    <source>
        <dbReference type="ARBA" id="ARBA00023204"/>
    </source>
</evidence>
<dbReference type="InterPro" id="IPR033310">
    <property type="entry name" value="Mms4/EME1/EME2"/>
</dbReference>
<protein>
    <submittedName>
        <fullName evidence="13">Uncharacterized protein</fullName>
    </submittedName>
</protein>
<dbReference type="EMBL" id="KB469300">
    <property type="protein sequence ID" value="EPQ56114.1"/>
    <property type="molecule type" value="Genomic_DNA"/>
</dbReference>
<dbReference type="GO" id="GO:0046872">
    <property type="term" value="F:metal ion binding"/>
    <property type="evidence" value="ECO:0007669"/>
    <property type="project" value="UniProtKB-KW"/>
</dbReference>
<evidence type="ECO:0000256" key="9">
    <source>
        <dbReference type="ARBA" id="ARBA00023172"/>
    </source>
</evidence>
<dbReference type="GO" id="GO:0008821">
    <property type="term" value="F:crossover junction DNA endonuclease activity"/>
    <property type="evidence" value="ECO:0007669"/>
    <property type="project" value="TreeGrafter"/>
</dbReference>
<dbReference type="Proteomes" id="UP000030669">
    <property type="component" value="Unassembled WGS sequence"/>
</dbReference>
<proteinExistence type="predicted"/>
<dbReference type="OMA" id="IMSAYAE"/>